<evidence type="ECO:0000313" key="2">
    <source>
        <dbReference type="Proteomes" id="UP000245626"/>
    </source>
</evidence>
<reference evidence="1 2" key="1">
    <citation type="journal article" date="2018" name="Mol. Biol. Evol.">
        <title>Broad Genomic Sampling Reveals a Smut Pathogenic Ancestry of the Fungal Clade Ustilaginomycotina.</title>
        <authorList>
            <person name="Kijpornyongpan T."/>
            <person name="Mondo S.J."/>
            <person name="Barry K."/>
            <person name="Sandor L."/>
            <person name="Lee J."/>
            <person name="Lipzen A."/>
            <person name="Pangilinan J."/>
            <person name="LaButti K."/>
            <person name="Hainaut M."/>
            <person name="Henrissat B."/>
            <person name="Grigoriev I.V."/>
            <person name="Spatafora J.W."/>
            <person name="Aime M.C."/>
        </authorList>
    </citation>
    <scope>NUCLEOTIDE SEQUENCE [LARGE SCALE GENOMIC DNA]</scope>
    <source>
        <strain evidence="1 2">SA 807</strain>
    </source>
</reference>
<keyword evidence="2" id="KW-1185">Reference proteome</keyword>
<organism evidence="1 2">
    <name type="scientific">Violaceomyces palustris</name>
    <dbReference type="NCBI Taxonomy" id="1673888"/>
    <lineage>
        <taxon>Eukaryota</taxon>
        <taxon>Fungi</taxon>
        <taxon>Dikarya</taxon>
        <taxon>Basidiomycota</taxon>
        <taxon>Ustilaginomycotina</taxon>
        <taxon>Ustilaginomycetes</taxon>
        <taxon>Violaceomycetales</taxon>
        <taxon>Violaceomycetaceae</taxon>
        <taxon>Violaceomyces</taxon>
    </lineage>
</organism>
<name>A0ACD0P4W1_9BASI</name>
<accession>A0ACD0P4W1</accession>
<gene>
    <name evidence="1" type="ORF">IE53DRAFT_384509</name>
</gene>
<evidence type="ECO:0000313" key="1">
    <source>
        <dbReference type="EMBL" id="PWN53026.1"/>
    </source>
</evidence>
<dbReference type="EMBL" id="KZ819745">
    <property type="protein sequence ID" value="PWN53026.1"/>
    <property type="molecule type" value="Genomic_DNA"/>
</dbReference>
<sequence>MFPVLHRGWWQFLRLLGLLSRSNALDSRCMQLLTILILVSLISEAVQASEEDGIVSFPSLQAPQCSPCKSAITIGLVRMAAQNSHPSSFASILLR</sequence>
<protein>
    <submittedName>
        <fullName evidence="1">Uncharacterized protein</fullName>
    </submittedName>
</protein>
<dbReference type="Proteomes" id="UP000245626">
    <property type="component" value="Unassembled WGS sequence"/>
</dbReference>
<proteinExistence type="predicted"/>